<dbReference type="Proteomes" id="UP000643403">
    <property type="component" value="Unassembled WGS sequence"/>
</dbReference>
<comment type="caution">
    <text evidence="2">The sequence shown here is derived from an EMBL/GenBank/DDBJ whole genome shotgun (WGS) entry which is preliminary data.</text>
</comment>
<keyword evidence="1" id="KW-0732">Signal</keyword>
<evidence type="ECO:0000256" key="1">
    <source>
        <dbReference type="SAM" id="SignalP"/>
    </source>
</evidence>
<name>A0ABQ3C5U3_9GAMM</name>
<reference evidence="3" key="1">
    <citation type="journal article" date="2019" name="Int. J. Syst. Evol. Microbiol.">
        <title>The Global Catalogue of Microorganisms (GCM) 10K type strain sequencing project: providing services to taxonomists for standard genome sequencing and annotation.</title>
        <authorList>
            <consortium name="The Broad Institute Genomics Platform"/>
            <consortium name="The Broad Institute Genome Sequencing Center for Infectious Disease"/>
            <person name="Wu L."/>
            <person name="Ma J."/>
        </authorList>
    </citation>
    <scope>NUCLEOTIDE SEQUENCE [LARGE SCALE GENOMIC DNA]</scope>
    <source>
        <strain evidence="3">KCTC 22558</strain>
    </source>
</reference>
<sequence>MSRAPLLAFAFASVTLPAAAQSVQLHGFVETRAIAFDGDDDRWLDGGHGKARTDARHDGLTACGVLAAQWQATPELFVSAEAQYVPEARRPLDLIDASVRWRPVSTTPWRTSLRAGMFFPPVSLENDAVGWTSPWTLTPSAINTWVGEELRTLGLEGRVEHRGERGTFGAGLALFVQNDPAGELLATRGWAMHDIVAGLDGSLRQPDDIAASVEGTPPVRFRPFIEMDHRPGVYATVDWRTPAQSRVVLTAYDNRADATREIDYAGRELYAWRTRFWSAAGEHRVGDIVLLAQLMRGSTLVEPMPGLQFDTRFAAGYLLAGWEHGAWRPALRVDLFQSKQTPGGGAFARDEHGRAFTAALNWRPNDRLRVTAEALHIDSTRPQRRAQGLAPRQRETQLQASVRWFF</sequence>
<accession>A0ABQ3C5U3</accession>
<dbReference type="Gene3D" id="2.40.160.10">
    <property type="entry name" value="Porin"/>
    <property type="match status" value="1"/>
</dbReference>
<gene>
    <name evidence="2" type="ORF">GCM10008101_24380</name>
</gene>
<dbReference type="InterPro" id="IPR023614">
    <property type="entry name" value="Porin_dom_sf"/>
</dbReference>
<feature type="chain" id="PRO_5047085990" description="Beta-barrel porin-2, OmpL-like. bbp2" evidence="1">
    <location>
        <begin position="21"/>
        <end position="406"/>
    </location>
</feature>
<feature type="signal peptide" evidence="1">
    <location>
        <begin position="1"/>
        <end position="20"/>
    </location>
</feature>
<dbReference type="RefSeq" id="WP_189450333.1">
    <property type="nucleotide sequence ID" value="NZ_BMXY01000003.1"/>
</dbReference>
<dbReference type="SUPFAM" id="SSF56935">
    <property type="entry name" value="Porins"/>
    <property type="match status" value="1"/>
</dbReference>
<keyword evidence="3" id="KW-1185">Reference proteome</keyword>
<organism evidence="2 3">
    <name type="scientific">Cognatilysobacter xinjiangensis</name>
    <dbReference type="NCBI Taxonomy" id="546892"/>
    <lineage>
        <taxon>Bacteria</taxon>
        <taxon>Pseudomonadati</taxon>
        <taxon>Pseudomonadota</taxon>
        <taxon>Gammaproteobacteria</taxon>
        <taxon>Lysobacterales</taxon>
        <taxon>Lysobacteraceae</taxon>
        <taxon>Cognatilysobacter</taxon>
    </lineage>
</organism>
<evidence type="ECO:0000313" key="2">
    <source>
        <dbReference type="EMBL" id="GGZ69149.1"/>
    </source>
</evidence>
<evidence type="ECO:0008006" key="4">
    <source>
        <dbReference type="Google" id="ProtNLM"/>
    </source>
</evidence>
<evidence type="ECO:0000313" key="3">
    <source>
        <dbReference type="Proteomes" id="UP000643403"/>
    </source>
</evidence>
<protein>
    <recommendedName>
        <fullName evidence="4">Beta-barrel porin-2, OmpL-like. bbp2</fullName>
    </recommendedName>
</protein>
<proteinExistence type="predicted"/>
<dbReference type="EMBL" id="BMXY01000003">
    <property type="protein sequence ID" value="GGZ69149.1"/>
    <property type="molecule type" value="Genomic_DNA"/>
</dbReference>